<gene>
    <name evidence="2" type="ORF">R5R33_17470</name>
</gene>
<dbReference type="InterPro" id="IPR040788">
    <property type="entry name" value="HEPN_MAE_28990"/>
</dbReference>
<dbReference type="RefSeq" id="WP_318953975.1">
    <property type="nucleotide sequence ID" value="NZ_CP137555.1"/>
</dbReference>
<dbReference type="EMBL" id="CP137555">
    <property type="protein sequence ID" value="WOX05505.1"/>
    <property type="molecule type" value="Genomic_DNA"/>
</dbReference>
<keyword evidence="3" id="KW-1185">Reference proteome</keyword>
<sequence>MNDYESQIENDLLWREKELASLKRMAITSRNNQIAYRAILRASWATLYAHFEGFTKFAWELLLDKVESEAVPARELSEKFRALALEKPFKILRGDASSENLLSFFDSGMQEFLRSPVIFDPECRLSTDSNLWPNVFERECAKIGVASRELDNGRARIKALVARRNEIAHGKNMTVSSVDEYSEYEQAALLVMHDLALQVLDIIENRGYRVTNFPAQTITADSSE</sequence>
<dbReference type="Pfam" id="PF18737">
    <property type="entry name" value="HEPN_MAE_28990"/>
    <property type="match status" value="1"/>
</dbReference>
<reference evidence="2 3" key="1">
    <citation type="submission" date="2023-10" db="EMBL/GenBank/DDBJ databases">
        <title>Description of Microbulbifer bruguierae sp. nov., isolated from the sediments of mangrove plant Bruguiera sexangula and comparative genomic analyses of the genus Microbulbifer.</title>
        <authorList>
            <person name="Long M."/>
        </authorList>
    </citation>
    <scope>NUCLEOTIDE SEQUENCE [LARGE SCALE GENOMIC DNA]</scope>
    <source>
        <strain evidence="2 3">SPO729</strain>
    </source>
</reference>
<proteinExistence type="predicted"/>
<evidence type="ECO:0000313" key="2">
    <source>
        <dbReference type="EMBL" id="WOX05505.1"/>
    </source>
</evidence>
<dbReference type="Proteomes" id="UP001302477">
    <property type="component" value="Chromosome"/>
</dbReference>
<evidence type="ECO:0000313" key="3">
    <source>
        <dbReference type="Proteomes" id="UP001302477"/>
    </source>
</evidence>
<protein>
    <submittedName>
        <fullName evidence="2">MAE_28990/MAE_18760 family HEPN-like nuclease</fullName>
    </submittedName>
</protein>
<accession>A0AAU0MZ64</accession>
<feature type="domain" description="MAE-28990/MAE-18760-like HEPN" evidence="1">
    <location>
        <begin position="5"/>
        <end position="208"/>
    </location>
</feature>
<dbReference type="AlphaFoldDB" id="A0AAU0MZ64"/>
<name>A0AAU0MZ64_9GAMM</name>
<dbReference type="KEGG" id="mpaf:R5R33_17470"/>
<organism evidence="2 3">
    <name type="scientific">Microbulbifer pacificus</name>
    <dbReference type="NCBI Taxonomy" id="407164"/>
    <lineage>
        <taxon>Bacteria</taxon>
        <taxon>Pseudomonadati</taxon>
        <taxon>Pseudomonadota</taxon>
        <taxon>Gammaproteobacteria</taxon>
        <taxon>Cellvibrionales</taxon>
        <taxon>Microbulbiferaceae</taxon>
        <taxon>Microbulbifer</taxon>
    </lineage>
</organism>
<evidence type="ECO:0000259" key="1">
    <source>
        <dbReference type="Pfam" id="PF18737"/>
    </source>
</evidence>